<dbReference type="RefSeq" id="WP_160657104.1">
    <property type="nucleotide sequence ID" value="NZ_JBHRWU010000001.1"/>
</dbReference>
<accession>A0A6N8U219</accession>
<proteinExistence type="predicted"/>
<organism evidence="1 2">
    <name type="scientific">Salinicoccus hispanicus</name>
    <dbReference type="NCBI Taxonomy" id="157225"/>
    <lineage>
        <taxon>Bacteria</taxon>
        <taxon>Bacillati</taxon>
        <taxon>Bacillota</taxon>
        <taxon>Bacilli</taxon>
        <taxon>Bacillales</taxon>
        <taxon>Staphylococcaceae</taxon>
        <taxon>Salinicoccus</taxon>
    </lineage>
</organism>
<name>A0A6N8U219_9STAP</name>
<sequence>MLIGKQEKYIEQLGASTVTADELPGFIRKAAGVMQKFSTVRNEEAIRQSIESRHLIHHPMWIIKNTVVATRRPFKPKRIPNMIFIDAVSGYRGLLSTVPAISEVVVEKNSIIHPVINESDVGRYMKDVQARQIDRSYVLKKPQHEPSEPRLVHLPLWKVVMTGEKGREVYYINANTGESEAFMSRRWSSGEDLINQINKEDSVWKP</sequence>
<comment type="caution">
    <text evidence="1">The sequence shown here is derived from an EMBL/GenBank/DDBJ whole genome shotgun (WGS) entry which is preliminary data.</text>
</comment>
<dbReference type="EMBL" id="WUUK01000004">
    <property type="protein sequence ID" value="MXQ51832.1"/>
    <property type="molecule type" value="Genomic_DNA"/>
</dbReference>
<protein>
    <submittedName>
        <fullName evidence="1">Uncharacterized protein</fullName>
    </submittedName>
</protein>
<evidence type="ECO:0000313" key="2">
    <source>
        <dbReference type="Proteomes" id="UP000436284"/>
    </source>
</evidence>
<dbReference type="OrthoDB" id="2964766at2"/>
<keyword evidence="2" id="KW-1185">Reference proteome</keyword>
<reference evidence="1 2" key="1">
    <citation type="submission" date="2019-12" db="EMBL/GenBank/DDBJ databases">
        <title>Salinicoccus cyprini sp. nov., isolated from gastro-intestinal tract of mirror carp, Cyprinus carpio var. specularis, collected from Gobind Sagar Reservoir, Himachal Pradesh, India.</title>
        <authorList>
            <person name="Talwar C."/>
            <person name="Singh A.K."/>
            <person name="Lal R."/>
            <person name="Negi R.K."/>
        </authorList>
    </citation>
    <scope>NUCLEOTIDE SEQUENCE [LARGE SCALE GENOMIC DNA]</scope>
    <source>
        <strain evidence="1 2">J-82</strain>
    </source>
</reference>
<evidence type="ECO:0000313" key="1">
    <source>
        <dbReference type="EMBL" id="MXQ51832.1"/>
    </source>
</evidence>
<gene>
    <name evidence="1" type="ORF">GQ671_11200</name>
</gene>
<dbReference type="Proteomes" id="UP000436284">
    <property type="component" value="Unassembled WGS sequence"/>
</dbReference>
<dbReference type="AlphaFoldDB" id="A0A6N8U219"/>